<dbReference type="InterPro" id="IPR011990">
    <property type="entry name" value="TPR-like_helical_dom_sf"/>
</dbReference>
<dbReference type="InterPro" id="IPR001841">
    <property type="entry name" value="Znf_RING"/>
</dbReference>
<dbReference type="PROSITE" id="PS01360">
    <property type="entry name" value="ZF_MYND_1"/>
    <property type="match status" value="1"/>
</dbReference>
<dbReference type="Gene3D" id="6.10.140.2220">
    <property type="match status" value="1"/>
</dbReference>
<gene>
    <name evidence="8" type="ORF">THAOC_23842</name>
</gene>
<keyword evidence="3" id="KW-0862">Zinc</keyword>
<evidence type="ECO:0000256" key="5">
    <source>
        <dbReference type="SAM" id="MobiDB-lite"/>
    </source>
</evidence>
<proteinExistence type="predicted"/>
<dbReference type="SUPFAM" id="SSF144232">
    <property type="entry name" value="HIT/MYND zinc finger-like"/>
    <property type="match status" value="1"/>
</dbReference>
<evidence type="ECO:0000256" key="3">
    <source>
        <dbReference type="ARBA" id="ARBA00022833"/>
    </source>
</evidence>
<feature type="region of interest" description="Disordered" evidence="5">
    <location>
        <begin position="1"/>
        <end position="24"/>
    </location>
</feature>
<evidence type="ECO:0000256" key="4">
    <source>
        <dbReference type="PROSITE-ProRule" id="PRU00134"/>
    </source>
</evidence>
<sequence>MSVYSHTPTPGLNADKEGDDEQEERTEEIAELKKLIDAMPGGTIHDVKSRVPHQTKLGQLEFQFHIFAEKKRLARALSKLEEMYGDLHSEPCLMCLEDIHVHAASSVRKIFICCGGFICEVCVRNMDKSGLGLDKCPLCRESFAASSEAEDDAKVMTLAKRGNSWAQREAGSLMIHGRKGYDKQKLEWLKKAAAQDYPPALFELSAVHRDGLKSLVRKSQEKANKLLLKAANLGYAKANSLLATYHTSGTKGFEENTDEAYFRASVALALDNENGQAAFILGTNHHIEKCSEPSPYLACHYLNIAANENGEGLAFCFYSQTLCKLNEHLYGGQISGHNAMPAAFFWLRKSSERGIKTASRLLKEWETNGQNFCANCGMVAQAGEKFKQCSKCKAQWYCSKECQVEAWREGHKKDCKRATILKFQDYLSAE</sequence>
<evidence type="ECO:0000259" key="6">
    <source>
        <dbReference type="PROSITE" id="PS50089"/>
    </source>
</evidence>
<protein>
    <recommendedName>
        <fullName evidence="10">MYND-type domain-containing protein</fullName>
    </recommendedName>
</protein>
<comment type="caution">
    <text evidence="8">The sequence shown here is derived from an EMBL/GenBank/DDBJ whole genome shotgun (WGS) entry which is preliminary data.</text>
</comment>
<evidence type="ECO:0000259" key="7">
    <source>
        <dbReference type="PROSITE" id="PS50865"/>
    </source>
</evidence>
<dbReference type="eggNOG" id="ENOG502QR5D">
    <property type="taxonomic scope" value="Eukaryota"/>
</dbReference>
<dbReference type="SMART" id="SM00671">
    <property type="entry name" value="SEL1"/>
    <property type="match status" value="4"/>
</dbReference>
<dbReference type="PROSITE" id="PS50865">
    <property type="entry name" value="ZF_MYND_2"/>
    <property type="match status" value="1"/>
</dbReference>
<dbReference type="InterPro" id="IPR002893">
    <property type="entry name" value="Znf_MYND"/>
</dbReference>
<dbReference type="InterPro" id="IPR006597">
    <property type="entry name" value="Sel1-like"/>
</dbReference>
<accession>K0RRA9</accession>
<evidence type="ECO:0000313" key="9">
    <source>
        <dbReference type="Proteomes" id="UP000266841"/>
    </source>
</evidence>
<dbReference type="PROSITE" id="PS50089">
    <property type="entry name" value="ZF_RING_2"/>
    <property type="match status" value="1"/>
</dbReference>
<keyword evidence="9" id="KW-1185">Reference proteome</keyword>
<dbReference type="GO" id="GO:0008270">
    <property type="term" value="F:zinc ion binding"/>
    <property type="evidence" value="ECO:0007669"/>
    <property type="project" value="UniProtKB-KW"/>
</dbReference>
<feature type="domain" description="MYND-type" evidence="7">
    <location>
        <begin position="373"/>
        <end position="415"/>
    </location>
</feature>
<dbReference type="Proteomes" id="UP000266841">
    <property type="component" value="Unassembled WGS sequence"/>
</dbReference>
<evidence type="ECO:0008006" key="10">
    <source>
        <dbReference type="Google" id="ProtNLM"/>
    </source>
</evidence>
<dbReference type="EMBL" id="AGNL01031895">
    <property type="protein sequence ID" value="EJK56308.1"/>
    <property type="molecule type" value="Genomic_DNA"/>
</dbReference>
<feature type="compositionally biased region" description="Polar residues" evidence="5">
    <location>
        <begin position="1"/>
        <end position="10"/>
    </location>
</feature>
<dbReference type="Gene3D" id="1.25.40.10">
    <property type="entry name" value="Tetratricopeptide repeat domain"/>
    <property type="match status" value="1"/>
</dbReference>
<dbReference type="SUPFAM" id="SSF81901">
    <property type="entry name" value="HCP-like"/>
    <property type="match status" value="1"/>
</dbReference>
<dbReference type="AlphaFoldDB" id="K0RRA9"/>
<evidence type="ECO:0000256" key="2">
    <source>
        <dbReference type="ARBA" id="ARBA00022771"/>
    </source>
</evidence>
<dbReference type="Pfam" id="PF08238">
    <property type="entry name" value="Sel1"/>
    <property type="match status" value="3"/>
</dbReference>
<feature type="domain" description="RING-type" evidence="6">
    <location>
        <begin position="92"/>
        <end position="140"/>
    </location>
</feature>
<name>K0RRA9_THAOC</name>
<dbReference type="OrthoDB" id="265717at2759"/>
<reference evidence="8 9" key="1">
    <citation type="journal article" date="2012" name="Genome Biol.">
        <title>Genome and low-iron response of an oceanic diatom adapted to chronic iron limitation.</title>
        <authorList>
            <person name="Lommer M."/>
            <person name="Specht M."/>
            <person name="Roy A.S."/>
            <person name="Kraemer L."/>
            <person name="Andreson R."/>
            <person name="Gutowska M.A."/>
            <person name="Wolf J."/>
            <person name="Bergner S.V."/>
            <person name="Schilhabel M.B."/>
            <person name="Klostermeier U.C."/>
            <person name="Beiko R.G."/>
            <person name="Rosenstiel P."/>
            <person name="Hippler M."/>
            <person name="Laroche J."/>
        </authorList>
    </citation>
    <scope>NUCLEOTIDE SEQUENCE [LARGE SCALE GENOMIC DNA]</scope>
    <source>
        <strain evidence="8 9">CCMP1005</strain>
    </source>
</reference>
<dbReference type="Pfam" id="PF01753">
    <property type="entry name" value="zf-MYND"/>
    <property type="match status" value="1"/>
</dbReference>
<evidence type="ECO:0000313" key="8">
    <source>
        <dbReference type="EMBL" id="EJK56308.1"/>
    </source>
</evidence>
<evidence type="ECO:0000256" key="1">
    <source>
        <dbReference type="ARBA" id="ARBA00022723"/>
    </source>
</evidence>
<organism evidence="8 9">
    <name type="scientific">Thalassiosira oceanica</name>
    <name type="common">Marine diatom</name>
    <dbReference type="NCBI Taxonomy" id="159749"/>
    <lineage>
        <taxon>Eukaryota</taxon>
        <taxon>Sar</taxon>
        <taxon>Stramenopiles</taxon>
        <taxon>Ochrophyta</taxon>
        <taxon>Bacillariophyta</taxon>
        <taxon>Coscinodiscophyceae</taxon>
        <taxon>Thalassiosirophycidae</taxon>
        <taxon>Thalassiosirales</taxon>
        <taxon>Thalassiosiraceae</taxon>
        <taxon>Thalassiosira</taxon>
    </lineage>
</organism>
<keyword evidence="1" id="KW-0479">Metal-binding</keyword>
<keyword evidence="2 4" id="KW-0863">Zinc-finger</keyword>